<comment type="subcellular location">
    <subcellularLocation>
        <location evidence="1">Secreted</location>
    </subcellularLocation>
</comment>
<feature type="region of interest" description="Disordered" evidence="3">
    <location>
        <begin position="423"/>
        <end position="479"/>
    </location>
</feature>
<dbReference type="PANTHER" id="PTHR38340:SF1">
    <property type="entry name" value="S-LAYER PROTEIN"/>
    <property type="match status" value="1"/>
</dbReference>
<dbReference type="InterPro" id="IPR028992">
    <property type="entry name" value="Hedgehog/Intein_dom"/>
</dbReference>
<dbReference type="PANTHER" id="PTHR38340">
    <property type="entry name" value="S-LAYER PROTEIN"/>
    <property type="match status" value="1"/>
</dbReference>
<reference evidence="5 6" key="1">
    <citation type="submission" date="2018-04" db="EMBL/GenBank/DDBJ databases">
        <title>Genome sequencing of Gemmobacter.</title>
        <authorList>
            <person name="Yi H."/>
            <person name="Baek M.-G."/>
        </authorList>
    </citation>
    <scope>NUCLEOTIDE SEQUENCE [LARGE SCALE GENOMIC DNA]</scope>
    <source>
        <strain evidence="5 6">HYN0069</strain>
    </source>
</reference>
<dbReference type="AlphaFoldDB" id="A0A2S0UPI7"/>
<dbReference type="InterPro" id="IPR050557">
    <property type="entry name" value="RTX_toxin/Mannuronan_C5-epim"/>
</dbReference>
<dbReference type="PROSITE" id="PS00330">
    <property type="entry name" value="HEMOLYSIN_CALCIUM"/>
    <property type="match status" value="2"/>
</dbReference>
<dbReference type="InterPro" id="IPR018511">
    <property type="entry name" value="Hemolysin-typ_Ca-bd_CS"/>
</dbReference>
<evidence type="ECO:0000256" key="3">
    <source>
        <dbReference type="SAM" id="MobiDB-lite"/>
    </source>
</evidence>
<dbReference type="SUPFAM" id="SSF51294">
    <property type="entry name" value="Hedgehog/intein (Hint) domain"/>
    <property type="match status" value="1"/>
</dbReference>
<dbReference type="KEGG" id="geh:HYN69_15375"/>
<dbReference type="Proteomes" id="UP000244496">
    <property type="component" value="Chromosome"/>
</dbReference>
<dbReference type="InterPro" id="IPR011049">
    <property type="entry name" value="Serralysin-like_metalloprot_C"/>
</dbReference>
<evidence type="ECO:0000313" key="5">
    <source>
        <dbReference type="EMBL" id="AWB49700.1"/>
    </source>
</evidence>
<dbReference type="Pfam" id="PF13403">
    <property type="entry name" value="Hint_2"/>
    <property type="match status" value="1"/>
</dbReference>
<evidence type="ECO:0000259" key="4">
    <source>
        <dbReference type="Pfam" id="PF13403"/>
    </source>
</evidence>
<dbReference type="Gene3D" id="2.150.10.10">
    <property type="entry name" value="Serralysin-like metalloprotease, C-terminal"/>
    <property type="match status" value="6"/>
</dbReference>
<dbReference type="GO" id="GO:0005576">
    <property type="term" value="C:extracellular region"/>
    <property type="evidence" value="ECO:0007669"/>
    <property type="project" value="UniProtKB-SubCell"/>
</dbReference>
<protein>
    <recommendedName>
        <fullName evidence="4">Hedgehog/Intein (Hint) domain-containing protein</fullName>
    </recommendedName>
</protein>
<dbReference type="InterPro" id="IPR001343">
    <property type="entry name" value="Hemolysn_Ca-bd"/>
</dbReference>
<dbReference type="InterPro" id="IPR036844">
    <property type="entry name" value="Hint_dom_sf"/>
</dbReference>
<dbReference type="EMBL" id="CP028918">
    <property type="protein sequence ID" value="AWB49700.1"/>
    <property type="molecule type" value="Genomic_DNA"/>
</dbReference>
<dbReference type="SUPFAM" id="SSF51120">
    <property type="entry name" value="beta-Roll"/>
    <property type="match status" value="4"/>
</dbReference>
<dbReference type="Pfam" id="PF00353">
    <property type="entry name" value="HemolysinCabind"/>
    <property type="match status" value="9"/>
</dbReference>
<feature type="domain" description="Hedgehog/Intein (Hint)" evidence="4">
    <location>
        <begin position="653"/>
        <end position="799"/>
    </location>
</feature>
<keyword evidence="6" id="KW-1185">Reference proteome</keyword>
<organism evidence="5 6">
    <name type="scientific">Paragemmobacter aquarius</name>
    <dbReference type="NCBI Taxonomy" id="2169400"/>
    <lineage>
        <taxon>Bacteria</taxon>
        <taxon>Pseudomonadati</taxon>
        <taxon>Pseudomonadota</taxon>
        <taxon>Alphaproteobacteria</taxon>
        <taxon>Rhodobacterales</taxon>
        <taxon>Paracoccaceae</taxon>
        <taxon>Paragemmobacter</taxon>
    </lineage>
</organism>
<evidence type="ECO:0000256" key="2">
    <source>
        <dbReference type="ARBA" id="ARBA00022525"/>
    </source>
</evidence>
<dbReference type="PRINTS" id="PR00313">
    <property type="entry name" value="CABNDNGRPT"/>
</dbReference>
<gene>
    <name evidence="5" type="ORF">HYN69_15375</name>
</gene>
<evidence type="ECO:0000313" key="6">
    <source>
        <dbReference type="Proteomes" id="UP000244496"/>
    </source>
</evidence>
<feature type="compositionally biased region" description="Low complexity" evidence="3">
    <location>
        <begin position="423"/>
        <end position="437"/>
    </location>
</feature>
<keyword evidence="2" id="KW-0964">Secreted</keyword>
<accession>A0A2S0UPI7</accession>
<dbReference type="GO" id="GO:0005509">
    <property type="term" value="F:calcium ion binding"/>
    <property type="evidence" value="ECO:0007669"/>
    <property type="project" value="InterPro"/>
</dbReference>
<feature type="region of interest" description="Disordered" evidence="3">
    <location>
        <begin position="1"/>
        <end position="32"/>
    </location>
</feature>
<sequence>MRVQNASAEESSLATLTGGTGNDSLSGSGQNDLMTGLAGNDTLIGGAGADSIVGSAETPTVVSGVFSWASLGRDEAKLTRTQTETVSGMTVSVGFSDDVGKTDFSIESVDTAYVAPGETFSATSNLQIDGPGNGQSTTTVNFAPVSGGGMEANVQNVAFRLNDIDSGGWQDRVQILAFAANGIAVPVTITASGNDVVSGSTITAAGTTDTMSVAQGSALVQIAGPVARVQIIYSNLGGATQVVYVSNIQFEAVRVDNDRIEGGADDDTLSGGYGNDTLLGDDGNDRLFGGVGTDSLLGGAGADTLAGGLGGDVINGGPGSDVVDYSASNAAVSVNLNTGVVSGGHAQGDTLVSVEGIIGSAFGDTLTGFDQQSTVAGDSFTNVFFGGAGNDLLDGAGGNDSLYGGADNDTIIGGAGNDLVDGGTGDDSLTGDAGSDTVYGGDGSDTIADSAGENQLYGDAGNDRITGGSGADSLYGGTGSDRLEDSLGANRLEGGAGADTLISGGGNDALFGGDDADLITDTGGANAIEAGAGNDTVQTGAGADTVYGGDGSDVMTDAAGVNLLYGGAGDDIVTGGSGGDGIWGGSGNDVIRAGIGDTVDGGADLDRLDLAGMGPVRILRNTQVAGSGTVQFLNAQAQVIGSLSYQNIETVVPCFTPGCRIATDKGAVKVEALRVGDRVRVRDGGFAPVRWVGRRRLEAAELAAHPELMPVEIAAWALGGGLPRRALVVSPQHRVLFAGSLCELLFGEAEVLVPALHLLGHPGVRQVEVGFVEYIHFVFDRHEVVKSNGLWTESFQPGDQTMAGLDAAQREELFRIFPDLADAGHAARQAARPSLRAYESRLLLQALAA</sequence>
<name>A0A2S0UPI7_9RHOB</name>
<proteinExistence type="predicted"/>
<evidence type="ECO:0000256" key="1">
    <source>
        <dbReference type="ARBA" id="ARBA00004613"/>
    </source>
</evidence>